<name>A0AAE0FXM4_9CHLO</name>
<dbReference type="Proteomes" id="UP001190700">
    <property type="component" value="Unassembled WGS sequence"/>
</dbReference>
<protein>
    <submittedName>
        <fullName evidence="1">Uncharacterized protein</fullName>
    </submittedName>
</protein>
<reference evidence="1 2" key="1">
    <citation type="journal article" date="2015" name="Genome Biol. Evol.">
        <title>Comparative Genomics of a Bacterivorous Green Alga Reveals Evolutionary Causalities and Consequences of Phago-Mixotrophic Mode of Nutrition.</title>
        <authorList>
            <person name="Burns J.A."/>
            <person name="Paasch A."/>
            <person name="Narechania A."/>
            <person name="Kim E."/>
        </authorList>
    </citation>
    <scope>NUCLEOTIDE SEQUENCE [LARGE SCALE GENOMIC DNA]</scope>
    <source>
        <strain evidence="1 2">PLY_AMNH</strain>
    </source>
</reference>
<accession>A0AAE0FXM4</accession>
<sequence length="152" mass="16202">MPGRRWWTWWWGWMRGCGEWEGVDWVMVGVGVGVMADLEVVGAVGEVNLEAVRWWGEGSGVEAGGKGKGGLWGGGLGGGAGDGGEAVTVGVKMVVSGGLGGGGVTEVGLVEEEGWEEEAELAAAGEEVRWWQCHFRNYQYITCSRPMSTKRP</sequence>
<evidence type="ECO:0000313" key="1">
    <source>
        <dbReference type="EMBL" id="KAK3267465.1"/>
    </source>
</evidence>
<dbReference type="AlphaFoldDB" id="A0AAE0FXM4"/>
<evidence type="ECO:0000313" key="2">
    <source>
        <dbReference type="Proteomes" id="UP001190700"/>
    </source>
</evidence>
<dbReference type="EMBL" id="LGRX02012395">
    <property type="protein sequence ID" value="KAK3267465.1"/>
    <property type="molecule type" value="Genomic_DNA"/>
</dbReference>
<proteinExistence type="predicted"/>
<keyword evidence="2" id="KW-1185">Reference proteome</keyword>
<comment type="caution">
    <text evidence="1">The sequence shown here is derived from an EMBL/GenBank/DDBJ whole genome shotgun (WGS) entry which is preliminary data.</text>
</comment>
<organism evidence="1 2">
    <name type="scientific">Cymbomonas tetramitiformis</name>
    <dbReference type="NCBI Taxonomy" id="36881"/>
    <lineage>
        <taxon>Eukaryota</taxon>
        <taxon>Viridiplantae</taxon>
        <taxon>Chlorophyta</taxon>
        <taxon>Pyramimonadophyceae</taxon>
        <taxon>Pyramimonadales</taxon>
        <taxon>Pyramimonadaceae</taxon>
        <taxon>Cymbomonas</taxon>
    </lineage>
</organism>
<gene>
    <name evidence="1" type="ORF">CYMTET_23978</name>
</gene>